<feature type="domain" description="Rubisco LSMT substrate-binding" evidence="5">
    <location>
        <begin position="559"/>
        <end position="658"/>
    </location>
</feature>
<dbReference type="OrthoDB" id="290386at2759"/>
<dbReference type="GO" id="GO:0032259">
    <property type="term" value="P:methylation"/>
    <property type="evidence" value="ECO:0007669"/>
    <property type="project" value="UniProtKB-KW"/>
</dbReference>
<evidence type="ECO:0000259" key="5">
    <source>
        <dbReference type="Pfam" id="PF09273"/>
    </source>
</evidence>
<dbReference type="SUPFAM" id="SSF81822">
    <property type="entry name" value="RuBisCo LSMT C-terminal, substrate-binding domain"/>
    <property type="match status" value="1"/>
</dbReference>
<dbReference type="GeneID" id="24441722"/>
<feature type="region of interest" description="Disordered" evidence="4">
    <location>
        <begin position="415"/>
        <end position="458"/>
    </location>
</feature>
<evidence type="ECO:0000256" key="4">
    <source>
        <dbReference type="SAM" id="MobiDB-lite"/>
    </source>
</evidence>
<reference evidence="7" key="1">
    <citation type="journal article" date="2006" name="PLoS Biol.">
        <title>Macronuclear genome sequence of the ciliate Tetrahymena thermophila, a model eukaryote.</title>
        <authorList>
            <person name="Eisen J.A."/>
            <person name="Coyne R.S."/>
            <person name="Wu M."/>
            <person name="Wu D."/>
            <person name="Thiagarajan M."/>
            <person name="Wortman J.R."/>
            <person name="Badger J.H."/>
            <person name="Ren Q."/>
            <person name="Amedeo P."/>
            <person name="Jones K.M."/>
            <person name="Tallon L.J."/>
            <person name="Delcher A.L."/>
            <person name="Salzberg S.L."/>
            <person name="Silva J.C."/>
            <person name="Haas B.J."/>
            <person name="Majoros W.H."/>
            <person name="Farzad M."/>
            <person name="Carlton J.M."/>
            <person name="Smith R.K. Jr."/>
            <person name="Garg J."/>
            <person name="Pearlman R.E."/>
            <person name="Karrer K.M."/>
            <person name="Sun L."/>
            <person name="Manning G."/>
            <person name="Elde N.C."/>
            <person name="Turkewitz A.P."/>
            <person name="Asai D.J."/>
            <person name="Wilkes D.E."/>
            <person name="Wang Y."/>
            <person name="Cai H."/>
            <person name="Collins K."/>
            <person name="Stewart B.A."/>
            <person name="Lee S.R."/>
            <person name="Wilamowska K."/>
            <person name="Weinberg Z."/>
            <person name="Ruzzo W.L."/>
            <person name="Wloga D."/>
            <person name="Gaertig J."/>
            <person name="Frankel J."/>
            <person name="Tsao C.-C."/>
            <person name="Gorovsky M.A."/>
            <person name="Keeling P.J."/>
            <person name="Waller R.F."/>
            <person name="Patron N.J."/>
            <person name="Cherry J.M."/>
            <person name="Stover N.A."/>
            <person name="Krieger C.J."/>
            <person name="del Toro C."/>
            <person name="Ryder H.F."/>
            <person name="Williamson S.C."/>
            <person name="Barbeau R.A."/>
            <person name="Hamilton E.P."/>
            <person name="Orias E."/>
        </authorList>
    </citation>
    <scope>NUCLEOTIDE SEQUENCE [LARGE SCALE GENOMIC DNA]</scope>
    <source>
        <strain evidence="7">SB210</strain>
    </source>
</reference>
<dbReference type="KEGG" id="tet:TTHERM_001108531"/>
<dbReference type="GO" id="GO:0016279">
    <property type="term" value="F:protein-lysine N-methyltransferase activity"/>
    <property type="evidence" value="ECO:0007669"/>
    <property type="project" value="TreeGrafter"/>
</dbReference>
<dbReference type="SUPFAM" id="SSF82199">
    <property type="entry name" value="SET domain"/>
    <property type="match status" value="2"/>
</dbReference>
<keyword evidence="1" id="KW-0489">Methyltransferase</keyword>
<keyword evidence="3" id="KW-0949">S-adenosyl-L-methionine</keyword>
<dbReference type="InterPro" id="IPR015353">
    <property type="entry name" value="Rubisco_LSMT_subst-bd"/>
</dbReference>
<dbReference type="PANTHER" id="PTHR13271:SF153">
    <property type="entry name" value="SET DOMAIN-CONTAINING PROTEIN"/>
    <property type="match status" value="1"/>
</dbReference>
<dbReference type="Proteomes" id="UP000009168">
    <property type="component" value="Unassembled WGS sequence"/>
</dbReference>
<dbReference type="Gene3D" id="3.90.1420.10">
    <property type="entry name" value="Rubisco LSMT, substrate-binding domain"/>
    <property type="match status" value="1"/>
</dbReference>
<dbReference type="InParanoid" id="W7XGH2"/>
<dbReference type="Pfam" id="PF09273">
    <property type="entry name" value="Rubis-subs-bind"/>
    <property type="match status" value="1"/>
</dbReference>
<keyword evidence="2" id="KW-0808">Transferase</keyword>
<dbReference type="InterPro" id="IPR046341">
    <property type="entry name" value="SET_dom_sf"/>
</dbReference>
<accession>W7XGH2</accession>
<protein>
    <submittedName>
        <fullName evidence="6">RuBisCO LSMT substrate-binding protein</fullName>
    </submittedName>
</protein>
<feature type="compositionally biased region" description="Acidic residues" evidence="4">
    <location>
        <begin position="430"/>
        <end position="441"/>
    </location>
</feature>
<dbReference type="InterPro" id="IPR036464">
    <property type="entry name" value="Rubisco_LSMT_subst-bd_sf"/>
</dbReference>
<dbReference type="Gene3D" id="3.90.1410.10">
    <property type="entry name" value="set domain protein methyltransferase, domain 1"/>
    <property type="match status" value="2"/>
</dbReference>
<dbReference type="InterPro" id="IPR050600">
    <property type="entry name" value="SETD3_SETD6_MTase"/>
</dbReference>
<gene>
    <name evidence="6" type="ORF">TTHERM_001108531</name>
</gene>
<evidence type="ECO:0000256" key="2">
    <source>
        <dbReference type="ARBA" id="ARBA00022679"/>
    </source>
</evidence>
<evidence type="ECO:0000256" key="3">
    <source>
        <dbReference type="ARBA" id="ARBA00022691"/>
    </source>
</evidence>
<evidence type="ECO:0000256" key="1">
    <source>
        <dbReference type="ARBA" id="ARBA00022603"/>
    </source>
</evidence>
<evidence type="ECO:0000313" key="6">
    <source>
        <dbReference type="EMBL" id="EWS71999.1"/>
    </source>
</evidence>
<evidence type="ECO:0000313" key="7">
    <source>
        <dbReference type="Proteomes" id="UP000009168"/>
    </source>
</evidence>
<dbReference type="CDD" id="cd10527">
    <property type="entry name" value="SET_LSMT"/>
    <property type="match status" value="1"/>
</dbReference>
<feature type="region of interest" description="Disordered" evidence="4">
    <location>
        <begin position="341"/>
        <end position="364"/>
    </location>
</feature>
<dbReference type="EMBL" id="GG662465">
    <property type="protein sequence ID" value="EWS71999.1"/>
    <property type="molecule type" value="Genomic_DNA"/>
</dbReference>
<dbReference type="RefSeq" id="XP_012655467.1">
    <property type="nucleotide sequence ID" value="XM_012800013.1"/>
</dbReference>
<feature type="compositionally biased region" description="Basic and acidic residues" evidence="4">
    <location>
        <begin position="418"/>
        <end position="429"/>
    </location>
</feature>
<dbReference type="AlphaFoldDB" id="W7XGH2"/>
<name>W7XGH2_TETTS</name>
<dbReference type="PANTHER" id="PTHR13271">
    <property type="entry name" value="UNCHARACTERIZED PUTATIVE METHYLTRANSFERASE"/>
    <property type="match status" value="1"/>
</dbReference>
<organism evidence="6 7">
    <name type="scientific">Tetrahymena thermophila (strain SB210)</name>
    <dbReference type="NCBI Taxonomy" id="312017"/>
    <lineage>
        <taxon>Eukaryota</taxon>
        <taxon>Sar</taxon>
        <taxon>Alveolata</taxon>
        <taxon>Ciliophora</taxon>
        <taxon>Intramacronucleata</taxon>
        <taxon>Oligohymenophorea</taxon>
        <taxon>Hymenostomatida</taxon>
        <taxon>Tetrahymenina</taxon>
        <taxon>Tetrahymenidae</taxon>
        <taxon>Tetrahymena</taxon>
    </lineage>
</organism>
<sequence length="735" mass="88048">MIEEDELNIEETLKLQSDQRYIKFKQWCIDNGAIMEGIQFPAAFGPLGVPGIAADQDISPQKVILAIPNKLIISEDKVYGCDLEEVLEKFPELFDEEKCGDADFNILALYLMYEKLKGEQSFWHPYFELNQKSYTLLDWSTEELAQFEDSYILQELQSLKNEMEKQWRNMDKVVKLYPQYFPQDKVNKELFYYCYELCMTRGYGWTLPSVCLVPLADMFNHNCDTTTHYIINREFEQHPKKAHEKYRIKKHKINLQLMKDPLLVFTEEDKIKNNLYQYQNRRLKYVYQFREYLSEESQKNLDLKGIDWIPRDELRQLCAEINVNKLKQTKEQDLFTFKFYPTTESEDNDTSDDEKTERKGQNQQLKEAELEKFFNLKSEPKPQKQKKKKWEEDVLLEKEEDGIIMQVKQLTIHTTKKAIQDDQNKKEGEEKEEVEQEDWESCDSSSDFSDVSDESDFSWYDDEDEENYFVVTTRQPEKKGQQLYNCYGQRTNRFLLMWYGFAFLKNRYDSYSFRLWMNMQVEKLNDILFEKIVFQEYLASDTCSGGFVWKKKEKVDLKDLTQEFRIKKNEICIDLIIYLRLYLMMHYKGPDFKRIIASLPVSPIYESFVLSFAVKLLQYLRNKYTTSVEEDQKTLLNPDINYRLRFAVIYRLNQKLILDEQIKLLNQTILVINKLDSKLSLVENLLNPIYANESDNQSQIYINRYKLRPYLQQLQESIEKNLFKYPKDEIFDILK</sequence>
<keyword evidence="7" id="KW-1185">Reference proteome</keyword>
<proteinExistence type="predicted"/>
<feature type="compositionally biased region" description="Basic and acidic residues" evidence="4">
    <location>
        <begin position="353"/>
        <end position="364"/>
    </location>
</feature>